<dbReference type="InterPro" id="IPR006450">
    <property type="entry name" value="Phage_HK97_gp6-like"/>
</dbReference>
<proteinExistence type="predicted"/>
<gene>
    <name evidence="1" type="ORF">AAVZ08_02040</name>
</gene>
<dbReference type="Proteomes" id="UP001456307">
    <property type="component" value="Unassembled WGS sequence"/>
</dbReference>
<name>A0ABV0I2N3_9LACO</name>
<evidence type="ECO:0000313" key="1">
    <source>
        <dbReference type="EMBL" id="MEO5285418.1"/>
    </source>
</evidence>
<keyword evidence="2" id="KW-1185">Reference proteome</keyword>
<dbReference type="CDD" id="cd08054">
    <property type="entry name" value="gp6"/>
    <property type="match status" value="1"/>
</dbReference>
<dbReference type="EMBL" id="JBCNVT010000001">
    <property type="protein sequence ID" value="MEO5285418.1"/>
    <property type="molecule type" value="Genomic_DNA"/>
</dbReference>
<organism evidence="1 2">
    <name type="scientific">Limosilactobacillus allomucosae</name>
    <dbReference type="NCBI Taxonomy" id="3142938"/>
    <lineage>
        <taxon>Bacteria</taxon>
        <taxon>Bacillati</taxon>
        <taxon>Bacillota</taxon>
        <taxon>Bacilli</taxon>
        <taxon>Lactobacillales</taxon>
        <taxon>Lactobacillaceae</taxon>
        <taxon>Limosilactobacillus</taxon>
    </lineage>
</organism>
<sequence>MATIDEDLASFKAALVLDYITDDDSQLIKDYITTAQSYVQNAVDPAADLTKYPQYRFAYLMLAEFWYMNRDIDMEKTPYQVLSCIQQLRGFIGAKP</sequence>
<protein>
    <submittedName>
        <fullName evidence="1">Head-tail connector protein</fullName>
    </submittedName>
</protein>
<reference evidence="1 2" key="1">
    <citation type="submission" date="2024-04" db="EMBL/GenBank/DDBJ databases">
        <title>Limosilactobacillus allomucosae sp. nov., a novel species isolated from wild boar faecal samples as potential probiotics for domestic pigs.</title>
        <authorList>
            <person name="Chen B."/>
        </authorList>
    </citation>
    <scope>NUCLEOTIDE SEQUENCE [LARGE SCALE GENOMIC DNA]</scope>
    <source>
        <strain evidence="1 2">WILCCON 0055</strain>
    </source>
</reference>
<evidence type="ECO:0000313" key="2">
    <source>
        <dbReference type="Proteomes" id="UP001456307"/>
    </source>
</evidence>
<comment type="caution">
    <text evidence="1">The sequence shown here is derived from an EMBL/GenBank/DDBJ whole genome shotgun (WGS) entry which is preliminary data.</text>
</comment>
<dbReference type="Gene3D" id="1.10.3230.30">
    <property type="entry name" value="Phage gp6-like head-tail connector protein"/>
    <property type="match status" value="1"/>
</dbReference>
<dbReference type="RefSeq" id="WP_347985267.1">
    <property type="nucleotide sequence ID" value="NZ_JBCNVT010000001.1"/>
</dbReference>
<accession>A0ABV0I2N3</accession>
<dbReference type="NCBIfam" id="TIGR01560">
    <property type="entry name" value="put_DNA_pack"/>
    <property type="match status" value="1"/>
</dbReference>